<accession>A0A9D2TI43</accession>
<evidence type="ECO:0000313" key="1">
    <source>
        <dbReference type="EMBL" id="HJC70869.1"/>
    </source>
</evidence>
<evidence type="ECO:0000313" key="2">
    <source>
        <dbReference type="Proteomes" id="UP000823854"/>
    </source>
</evidence>
<dbReference type="EMBL" id="DWWC01000309">
    <property type="protein sequence ID" value="HJC70869.1"/>
    <property type="molecule type" value="Genomic_DNA"/>
</dbReference>
<organism evidence="1 2">
    <name type="scientific">Candidatus Brachybacterium intestinipullorum</name>
    <dbReference type="NCBI Taxonomy" id="2838512"/>
    <lineage>
        <taxon>Bacteria</taxon>
        <taxon>Bacillati</taxon>
        <taxon>Actinomycetota</taxon>
        <taxon>Actinomycetes</taxon>
        <taxon>Micrococcales</taxon>
        <taxon>Dermabacteraceae</taxon>
        <taxon>Brachybacterium</taxon>
    </lineage>
</organism>
<comment type="caution">
    <text evidence="1">The sequence shown here is derived from an EMBL/GenBank/DDBJ whole genome shotgun (WGS) entry which is preliminary data.</text>
</comment>
<reference evidence="1" key="2">
    <citation type="submission" date="2021-04" db="EMBL/GenBank/DDBJ databases">
        <authorList>
            <person name="Gilroy R."/>
        </authorList>
    </citation>
    <scope>NUCLEOTIDE SEQUENCE</scope>
    <source>
        <strain evidence="1">CHK130-7132</strain>
    </source>
</reference>
<name>A0A9D2TI43_9MICO</name>
<protein>
    <submittedName>
        <fullName evidence="1">Uncharacterized protein</fullName>
    </submittedName>
</protein>
<proteinExistence type="predicted"/>
<gene>
    <name evidence="1" type="ORF">H9932_14500</name>
</gene>
<reference evidence="1" key="1">
    <citation type="journal article" date="2021" name="PeerJ">
        <title>Extensive microbial diversity within the chicken gut microbiome revealed by metagenomics and culture.</title>
        <authorList>
            <person name="Gilroy R."/>
            <person name="Ravi A."/>
            <person name="Getino M."/>
            <person name="Pursley I."/>
            <person name="Horton D.L."/>
            <person name="Alikhan N.F."/>
            <person name="Baker D."/>
            <person name="Gharbi K."/>
            <person name="Hall N."/>
            <person name="Watson M."/>
            <person name="Adriaenssens E.M."/>
            <person name="Foster-Nyarko E."/>
            <person name="Jarju S."/>
            <person name="Secka A."/>
            <person name="Antonio M."/>
            <person name="Oren A."/>
            <person name="Chaudhuri R.R."/>
            <person name="La Ragione R."/>
            <person name="Hildebrand F."/>
            <person name="Pallen M.J."/>
        </authorList>
    </citation>
    <scope>NUCLEOTIDE SEQUENCE</scope>
    <source>
        <strain evidence="1">CHK130-7132</strain>
    </source>
</reference>
<dbReference type="AlphaFoldDB" id="A0A9D2TI43"/>
<dbReference type="Proteomes" id="UP000823854">
    <property type="component" value="Unassembled WGS sequence"/>
</dbReference>
<sequence length="274" mass="28824">MISLSRSRVLRVVAGAGAVGALSLVEPRRLGPLGHATYRIGVAAATAALVADSSRYDLPVLDPVRDGVVAGGVTLGLMDLLESFDARMVDALQGLGMERPRLVLAALGAVGTAAVIALPHIGDPDGDWSPLEETFGEPTGVPLPSEARALIAALLADAPDGPALPGAEALRDQLASARALDTGGVSTDLQLVVEDPERLAVPRQQLWPVRAEFRRGGIRYVLELQIDDGRLGMLSVMVPDEEPRLEHALSQLSSPAFVLPDPDEIVLRRETDAP</sequence>